<dbReference type="STRING" id="314271.RB2654_23308"/>
<evidence type="ECO:0000256" key="1">
    <source>
        <dbReference type="ARBA" id="ARBA00005417"/>
    </source>
</evidence>
<protein>
    <submittedName>
        <fullName evidence="6">ABC transporter, ATPase subunit</fullName>
    </submittedName>
</protein>
<accession>A3VK37</accession>
<dbReference type="SUPFAM" id="SSF52540">
    <property type="entry name" value="P-loop containing nucleoside triphosphate hydrolases"/>
    <property type="match status" value="1"/>
</dbReference>
<proteinExistence type="inferred from homology"/>
<keyword evidence="2" id="KW-0813">Transport</keyword>
<comment type="similarity">
    <text evidence="1">Belongs to the ABC transporter superfamily.</text>
</comment>
<sequence length="252" mass="27463">MTSIVKGSHGAVLRPELMLEDVSVRLGDVDVLSAISLRMQERRVGIVGRNGSGKTTLARIIAGLQAPTRGSARIDGDDMARDRKSALRAVGILFQNPDHQIIFPTVDEEIAFGLMQLGHDRDAAARETSAILSRFGKSGWHGAATHSLSQGQKQLVCLMAVLAMRPRLIVLDEPYSGLDIPTRMQLVRYVDAVEASVVQITHDPDHVRAFDRVIWLDEGSVRMDGPTDEVLAAFEAQMTAWGQDDDLSDLAG</sequence>
<keyword evidence="3" id="KW-0547">Nucleotide-binding</keyword>
<evidence type="ECO:0000259" key="5">
    <source>
        <dbReference type="PROSITE" id="PS50893"/>
    </source>
</evidence>
<reference evidence="6 7" key="1">
    <citation type="journal article" date="2010" name="J. Bacteriol.">
        <title>Genome sequences of Pelagibaca bermudensis HTCC2601T and Maritimibacter alkaliphilus HTCC2654T, the type strains of two marine Roseobacter genera.</title>
        <authorList>
            <person name="Thrash J.C."/>
            <person name="Cho J.C."/>
            <person name="Ferriera S."/>
            <person name="Johnson J."/>
            <person name="Vergin K.L."/>
            <person name="Giovannoni S.J."/>
        </authorList>
    </citation>
    <scope>NUCLEOTIDE SEQUENCE [LARGE SCALE GENOMIC DNA]</scope>
    <source>
        <strain evidence="6 7">HTCC2654</strain>
    </source>
</reference>
<dbReference type="EMBL" id="AAMT01000016">
    <property type="protein sequence ID" value="EAQ11342.1"/>
    <property type="molecule type" value="Genomic_DNA"/>
</dbReference>
<evidence type="ECO:0000256" key="2">
    <source>
        <dbReference type="ARBA" id="ARBA00022448"/>
    </source>
</evidence>
<dbReference type="GO" id="GO:0005524">
    <property type="term" value="F:ATP binding"/>
    <property type="evidence" value="ECO:0007669"/>
    <property type="project" value="UniProtKB-KW"/>
</dbReference>
<organism evidence="6 7">
    <name type="scientific">Maritimibacter alkaliphilus HTCC2654</name>
    <dbReference type="NCBI Taxonomy" id="314271"/>
    <lineage>
        <taxon>Bacteria</taxon>
        <taxon>Pseudomonadati</taxon>
        <taxon>Pseudomonadota</taxon>
        <taxon>Alphaproteobacteria</taxon>
        <taxon>Rhodobacterales</taxon>
        <taxon>Roseobacteraceae</taxon>
        <taxon>Maritimibacter</taxon>
    </lineage>
</organism>
<dbReference type="InterPro" id="IPR003439">
    <property type="entry name" value="ABC_transporter-like_ATP-bd"/>
</dbReference>
<dbReference type="AlphaFoldDB" id="A3VK37"/>
<evidence type="ECO:0000313" key="7">
    <source>
        <dbReference type="Proteomes" id="UP000002931"/>
    </source>
</evidence>
<evidence type="ECO:0000256" key="3">
    <source>
        <dbReference type="ARBA" id="ARBA00022741"/>
    </source>
</evidence>
<dbReference type="GO" id="GO:0016887">
    <property type="term" value="F:ATP hydrolysis activity"/>
    <property type="evidence" value="ECO:0007669"/>
    <property type="project" value="InterPro"/>
</dbReference>
<dbReference type="RefSeq" id="WP_008327531.1">
    <property type="nucleotide sequence ID" value="NZ_AAMT01000016.1"/>
</dbReference>
<keyword evidence="7" id="KW-1185">Reference proteome</keyword>
<dbReference type="SMART" id="SM00382">
    <property type="entry name" value="AAA"/>
    <property type="match status" value="1"/>
</dbReference>
<gene>
    <name evidence="6" type="ORF">RB2654_23308</name>
</gene>
<dbReference type="PANTHER" id="PTHR43553:SF24">
    <property type="entry name" value="ENERGY-COUPLING FACTOR TRANSPORTER ATP-BINDING PROTEIN ECFA1"/>
    <property type="match status" value="1"/>
</dbReference>
<dbReference type="GO" id="GO:0042626">
    <property type="term" value="F:ATPase-coupled transmembrane transporter activity"/>
    <property type="evidence" value="ECO:0007669"/>
    <property type="project" value="TreeGrafter"/>
</dbReference>
<dbReference type="Proteomes" id="UP000002931">
    <property type="component" value="Unassembled WGS sequence"/>
</dbReference>
<dbReference type="PROSITE" id="PS50893">
    <property type="entry name" value="ABC_TRANSPORTER_2"/>
    <property type="match status" value="1"/>
</dbReference>
<dbReference type="InterPro" id="IPR050095">
    <property type="entry name" value="ECF_ABC_transporter_ATP-bd"/>
</dbReference>
<comment type="caution">
    <text evidence="6">The sequence shown here is derived from an EMBL/GenBank/DDBJ whole genome shotgun (WGS) entry which is preliminary data.</text>
</comment>
<feature type="domain" description="ABC transporter" evidence="5">
    <location>
        <begin position="17"/>
        <end position="243"/>
    </location>
</feature>
<dbReference type="HOGENOM" id="CLU_000604_1_22_5"/>
<dbReference type="GO" id="GO:0043190">
    <property type="term" value="C:ATP-binding cassette (ABC) transporter complex"/>
    <property type="evidence" value="ECO:0007669"/>
    <property type="project" value="TreeGrafter"/>
</dbReference>
<name>A3VK37_9RHOB</name>
<dbReference type="InterPro" id="IPR027417">
    <property type="entry name" value="P-loop_NTPase"/>
</dbReference>
<dbReference type="CDD" id="cd03225">
    <property type="entry name" value="ABC_cobalt_CbiO_domain1"/>
    <property type="match status" value="1"/>
</dbReference>
<evidence type="ECO:0000256" key="4">
    <source>
        <dbReference type="ARBA" id="ARBA00022840"/>
    </source>
</evidence>
<dbReference type="Gene3D" id="3.40.50.300">
    <property type="entry name" value="P-loop containing nucleotide triphosphate hydrolases"/>
    <property type="match status" value="1"/>
</dbReference>
<keyword evidence="4" id="KW-0067">ATP-binding</keyword>
<dbReference type="PANTHER" id="PTHR43553">
    <property type="entry name" value="HEAVY METAL TRANSPORTER"/>
    <property type="match status" value="1"/>
</dbReference>
<evidence type="ECO:0000313" key="6">
    <source>
        <dbReference type="EMBL" id="EAQ11342.1"/>
    </source>
</evidence>
<dbReference type="Pfam" id="PF00005">
    <property type="entry name" value="ABC_tran"/>
    <property type="match status" value="1"/>
</dbReference>
<dbReference type="InterPro" id="IPR003593">
    <property type="entry name" value="AAA+_ATPase"/>
</dbReference>
<dbReference type="InterPro" id="IPR015856">
    <property type="entry name" value="ABC_transpr_CbiO/EcfA_su"/>
</dbReference>